<accession>Z9JY28</accession>
<dbReference type="Proteomes" id="UP000023067">
    <property type="component" value="Unassembled WGS sequence"/>
</dbReference>
<dbReference type="RefSeq" id="WP_051486393.1">
    <property type="nucleotide sequence ID" value="NZ_BAAAOW010000001.1"/>
</dbReference>
<dbReference type="PANTHER" id="PTHR23355">
    <property type="entry name" value="RIBONUCLEASE"/>
    <property type="match status" value="1"/>
</dbReference>
<dbReference type="STRING" id="396014.BF93_06795"/>
<dbReference type="InterPro" id="IPR012340">
    <property type="entry name" value="NA-bd_OB-fold"/>
</dbReference>
<dbReference type="EMBL" id="JDYK01000002">
    <property type="protein sequence ID" value="EWS82726.1"/>
    <property type="molecule type" value="Genomic_DNA"/>
</dbReference>
<dbReference type="SUPFAM" id="SSF50249">
    <property type="entry name" value="Nucleic acid-binding proteins"/>
    <property type="match status" value="1"/>
</dbReference>
<organism evidence="2 3">
    <name type="scientific">Brachybacterium phenoliresistens</name>
    <dbReference type="NCBI Taxonomy" id="396014"/>
    <lineage>
        <taxon>Bacteria</taxon>
        <taxon>Bacillati</taxon>
        <taxon>Actinomycetota</taxon>
        <taxon>Actinomycetes</taxon>
        <taxon>Micrococcales</taxon>
        <taxon>Dermabacteraceae</taxon>
        <taxon>Brachybacterium</taxon>
    </lineage>
</organism>
<comment type="caution">
    <text evidence="2">The sequence shown here is derived from an EMBL/GenBank/DDBJ whole genome shotgun (WGS) entry which is preliminary data.</text>
</comment>
<feature type="domain" description="RNB" evidence="1">
    <location>
        <begin position="60"/>
        <end position="379"/>
    </location>
</feature>
<dbReference type="InterPro" id="IPR050180">
    <property type="entry name" value="RNR_Ribonuclease"/>
</dbReference>
<dbReference type="InterPro" id="IPR001900">
    <property type="entry name" value="RNase_II/R"/>
</dbReference>
<evidence type="ECO:0000259" key="1">
    <source>
        <dbReference type="SMART" id="SM00955"/>
    </source>
</evidence>
<reference evidence="2 3" key="1">
    <citation type="submission" date="2014-02" db="EMBL/GenBank/DDBJ databases">
        <title>Genome sequence of Brachybacterium phenoliresistens strain W13A50.</title>
        <authorList>
            <person name="Wang X."/>
        </authorList>
    </citation>
    <scope>NUCLEOTIDE SEQUENCE [LARGE SCALE GENOMIC DNA]</scope>
    <source>
        <strain evidence="2 3">W13A50</strain>
    </source>
</reference>
<dbReference type="GO" id="GO:0000175">
    <property type="term" value="F:3'-5'-RNA exonuclease activity"/>
    <property type="evidence" value="ECO:0007669"/>
    <property type="project" value="TreeGrafter"/>
</dbReference>
<dbReference type="eggNOG" id="COG0557">
    <property type="taxonomic scope" value="Bacteria"/>
</dbReference>
<dbReference type="OrthoDB" id="5800376at2"/>
<evidence type="ECO:0000313" key="2">
    <source>
        <dbReference type="EMBL" id="EWS82726.1"/>
    </source>
</evidence>
<name>Z9JY28_9MICO</name>
<dbReference type="SMART" id="SM00955">
    <property type="entry name" value="RNB"/>
    <property type="match status" value="1"/>
</dbReference>
<dbReference type="GO" id="GO:0003723">
    <property type="term" value="F:RNA binding"/>
    <property type="evidence" value="ECO:0007669"/>
    <property type="project" value="InterPro"/>
</dbReference>
<dbReference type="PANTHER" id="PTHR23355:SF42">
    <property type="entry name" value="RIBONUCLEASE II, CHLOROPLASTIC_MITOCHONDRIAL"/>
    <property type="match status" value="1"/>
</dbReference>
<dbReference type="Pfam" id="PF00773">
    <property type="entry name" value="RNB"/>
    <property type="match status" value="1"/>
</dbReference>
<keyword evidence="3" id="KW-1185">Reference proteome</keyword>
<dbReference type="HOGENOM" id="CLU_038135_1_0_11"/>
<dbReference type="GO" id="GO:0006402">
    <property type="term" value="P:mRNA catabolic process"/>
    <property type="evidence" value="ECO:0007669"/>
    <property type="project" value="TreeGrafter"/>
</dbReference>
<sequence length="490" mass="52972">MAHRAVSLHVPRGSVARAALEEGIDALVAEAGKDLPREFPPEVLAAARAAADWSSRAGDRTDLREVPFVTLDPASSTDLDQAMHLSRDGDGFHVLYAIADVPLFVELDGVIDAEARRRGATVYLPDRRIPLHPEVISEGAASLLPGQDAPAFVWDMHLDGRGELETVALERAVVRSREKLGYDAVQDELDAGRGHPMMRLLLEIGALRAGIEAERGGASLNVPEQEVEEDGELLRISWRRPREIEDANAQISLLTGMAAARLMIDGGSGILRTMPPAEPRAIERFRLQGEALGVTWPEGMPYGEFLRTLDWREGRHLALLNQASSLFRGASYAAFRSAEELPEDPVQSAIAAPYAHATAPLRRLVDRFVLLMCLAHSRGEEPDAALLAALPQIPEAMQATAARAGALERAAIDLVEAEALRAHVGEELEATVIDRREAGESSPLRVEVQLSQPPVTGWVEADAQLGEVLRVRPEAADASAAPRLVAVGRP</sequence>
<evidence type="ECO:0000313" key="3">
    <source>
        <dbReference type="Proteomes" id="UP000023067"/>
    </source>
</evidence>
<proteinExistence type="predicted"/>
<dbReference type="GO" id="GO:0000932">
    <property type="term" value="C:P-body"/>
    <property type="evidence" value="ECO:0007669"/>
    <property type="project" value="TreeGrafter"/>
</dbReference>
<dbReference type="Pfam" id="PF18614">
    <property type="entry name" value="RNase_II_C_S1"/>
    <property type="match status" value="1"/>
</dbReference>
<protein>
    <submittedName>
        <fullName evidence="2">Exoribonuclease R</fullName>
    </submittedName>
</protein>
<dbReference type="AlphaFoldDB" id="Z9JY28"/>
<gene>
    <name evidence="2" type="ORF">BF93_06795</name>
</gene>
<dbReference type="InterPro" id="IPR040596">
    <property type="entry name" value="RNase_II_C_S1"/>
</dbReference>
<dbReference type="PATRIC" id="fig|396014.3.peg.350"/>